<accession>A0ABN6XC46</accession>
<evidence type="ECO:0000256" key="1">
    <source>
        <dbReference type="SAM" id="SignalP"/>
    </source>
</evidence>
<dbReference type="Proteomes" id="UP001321475">
    <property type="component" value="Chromosome"/>
</dbReference>
<sequence length="195" mass="22231">MRLRTKIATLLLALAVAFVGFAPAASANTGPTVDSYEFYKIKNGMTSRQVKDIADTWGSITWQHSGYSGTFMDKEYKSAYSKYGWVDVDYKYYNGAYRVISKSAYWGRSAKWTPTNNKMTKSEFSKITHGMTLDAVRKTADTKGTTTYHYFGTWSSKQKHLDIEWPVDSKYGWADVSFKYWSGAYRVSSKSAYWG</sequence>
<dbReference type="RefSeq" id="WP_286216991.1">
    <property type="nucleotide sequence ID" value="NZ_AP027729.1"/>
</dbReference>
<feature type="chain" id="PRO_5045743927" evidence="1">
    <location>
        <begin position="28"/>
        <end position="195"/>
    </location>
</feature>
<dbReference type="EMBL" id="AP027729">
    <property type="protein sequence ID" value="BDZ42517.1"/>
    <property type="molecule type" value="Genomic_DNA"/>
</dbReference>
<organism evidence="2 3">
    <name type="scientific">Paraoerskovia sediminicola</name>
    <dbReference type="NCBI Taxonomy" id="1138587"/>
    <lineage>
        <taxon>Bacteria</taxon>
        <taxon>Bacillati</taxon>
        <taxon>Actinomycetota</taxon>
        <taxon>Actinomycetes</taxon>
        <taxon>Micrococcales</taxon>
        <taxon>Cellulomonadaceae</taxon>
        <taxon>Paraoerskovia</taxon>
    </lineage>
</organism>
<reference evidence="3" key="1">
    <citation type="journal article" date="2019" name="Int. J. Syst. Evol. Microbiol.">
        <title>The Global Catalogue of Microorganisms (GCM) 10K type strain sequencing project: providing services to taxonomists for standard genome sequencing and annotation.</title>
        <authorList>
            <consortium name="The Broad Institute Genomics Platform"/>
            <consortium name="The Broad Institute Genome Sequencing Center for Infectious Disease"/>
            <person name="Wu L."/>
            <person name="Ma J."/>
        </authorList>
    </citation>
    <scope>NUCLEOTIDE SEQUENCE [LARGE SCALE GENOMIC DNA]</scope>
    <source>
        <strain evidence="3">NBRC 108565</strain>
    </source>
</reference>
<proteinExistence type="predicted"/>
<keyword evidence="3" id="KW-1185">Reference proteome</keyword>
<feature type="signal peptide" evidence="1">
    <location>
        <begin position="1"/>
        <end position="27"/>
    </location>
</feature>
<evidence type="ECO:0000313" key="2">
    <source>
        <dbReference type="EMBL" id="BDZ42517.1"/>
    </source>
</evidence>
<keyword evidence="1" id="KW-0732">Signal</keyword>
<dbReference type="Gene3D" id="3.10.450.730">
    <property type="entry name" value="BLIP domain"/>
    <property type="match status" value="1"/>
</dbReference>
<protein>
    <submittedName>
        <fullName evidence="2">Uncharacterized protein</fullName>
    </submittedName>
</protein>
<evidence type="ECO:0000313" key="3">
    <source>
        <dbReference type="Proteomes" id="UP001321475"/>
    </source>
</evidence>
<gene>
    <name evidence="2" type="ORF">GCM10025865_18160</name>
</gene>
<name>A0ABN6XC46_9CELL</name>